<dbReference type="Proteomes" id="UP000000851">
    <property type="component" value="Chromosome"/>
</dbReference>
<gene>
    <name evidence="4" type="ordered locus">Caci_0032</name>
</gene>
<dbReference type="HOGENOM" id="CLU_060397_2_0_11"/>
<evidence type="ECO:0000256" key="2">
    <source>
        <dbReference type="ARBA" id="ARBA00022679"/>
    </source>
</evidence>
<evidence type="ECO:0000313" key="4">
    <source>
        <dbReference type="EMBL" id="ACU68987.1"/>
    </source>
</evidence>
<name>C7QFP8_CATAD</name>
<dbReference type="InParanoid" id="C7QFP8"/>
<organism evidence="4 5">
    <name type="scientific">Catenulispora acidiphila (strain DSM 44928 / JCM 14897 / NBRC 102108 / NRRL B-24433 / ID139908)</name>
    <dbReference type="NCBI Taxonomy" id="479433"/>
    <lineage>
        <taxon>Bacteria</taxon>
        <taxon>Bacillati</taxon>
        <taxon>Actinomycetota</taxon>
        <taxon>Actinomycetes</taxon>
        <taxon>Catenulisporales</taxon>
        <taxon>Catenulisporaceae</taxon>
        <taxon>Catenulispora</taxon>
    </lineage>
</organism>
<dbReference type="RefSeq" id="WP_012784282.1">
    <property type="nucleotide sequence ID" value="NC_013131.1"/>
</dbReference>
<evidence type="ECO:0000256" key="1">
    <source>
        <dbReference type="ARBA" id="ARBA00022603"/>
    </source>
</evidence>
<dbReference type="AlphaFoldDB" id="C7QFP8"/>
<dbReference type="Pfam" id="PF13649">
    <property type="entry name" value="Methyltransf_25"/>
    <property type="match status" value="1"/>
</dbReference>
<feature type="domain" description="Methyltransferase" evidence="3">
    <location>
        <begin position="50"/>
        <end position="140"/>
    </location>
</feature>
<dbReference type="EMBL" id="CP001700">
    <property type="protein sequence ID" value="ACU68987.1"/>
    <property type="molecule type" value="Genomic_DNA"/>
</dbReference>
<protein>
    <submittedName>
        <fullName evidence="4">Methyltransferase type 11</fullName>
    </submittedName>
</protein>
<dbReference type="InterPro" id="IPR041698">
    <property type="entry name" value="Methyltransf_25"/>
</dbReference>
<sequence length="214" mass="22900">MTTDPKAIIESGYDAVAEEYLSTFGEGVPDDPRVRFIGALGEHLADGARVLELGCGAGIPATALLAQRFDVLGVDISAGQLALAAQRVPTAEFRKADMTSLDLPAGSFDAVTAFYSFNHIPRAEQQPLLTAIARWLRPGGLLLASFGRGGSADDVELWLGGVPMFFASHDPATNTRHLADAGFTPLVDELVSMETGRGSETWQWVLARSGERRR</sequence>
<dbReference type="PANTHER" id="PTHR43861">
    <property type="entry name" value="TRANS-ACONITATE 2-METHYLTRANSFERASE-RELATED"/>
    <property type="match status" value="1"/>
</dbReference>
<evidence type="ECO:0000313" key="5">
    <source>
        <dbReference type="Proteomes" id="UP000000851"/>
    </source>
</evidence>
<dbReference type="STRING" id="479433.Caci_0032"/>
<dbReference type="Gene3D" id="3.40.50.150">
    <property type="entry name" value="Vaccinia Virus protein VP39"/>
    <property type="match status" value="1"/>
</dbReference>
<keyword evidence="2 4" id="KW-0808">Transferase</keyword>
<reference evidence="4 5" key="1">
    <citation type="journal article" date="2009" name="Stand. Genomic Sci.">
        <title>Complete genome sequence of Catenulispora acidiphila type strain (ID 139908).</title>
        <authorList>
            <person name="Copeland A."/>
            <person name="Lapidus A."/>
            <person name="Glavina Del Rio T."/>
            <person name="Nolan M."/>
            <person name="Lucas S."/>
            <person name="Chen F."/>
            <person name="Tice H."/>
            <person name="Cheng J.F."/>
            <person name="Bruce D."/>
            <person name="Goodwin L."/>
            <person name="Pitluck S."/>
            <person name="Mikhailova N."/>
            <person name="Pati A."/>
            <person name="Ivanova N."/>
            <person name="Mavromatis K."/>
            <person name="Chen A."/>
            <person name="Palaniappan K."/>
            <person name="Chain P."/>
            <person name="Land M."/>
            <person name="Hauser L."/>
            <person name="Chang Y.J."/>
            <person name="Jeffries C.D."/>
            <person name="Chertkov O."/>
            <person name="Brettin T."/>
            <person name="Detter J.C."/>
            <person name="Han C."/>
            <person name="Ali Z."/>
            <person name="Tindall B.J."/>
            <person name="Goker M."/>
            <person name="Bristow J."/>
            <person name="Eisen J.A."/>
            <person name="Markowitz V."/>
            <person name="Hugenholtz P."/>
            <person name="Kyrpides N.C."/>
            <person name="Klenk H.P."/>
        </authorList>
    </citation>
    <scope>NUCLEOTIDE SEQUENCE [LARGE SCALE GENOMIC DNA]</scope>
    <source>
        <strain evidence="5">DSM 44928 / JCM 14897 / NBRC 102108 / NRRL B-24433 / ID139908</strain>
    </source>
</reference>
<accession>C7QFP8</accession>
<dbReference type="KEGG" id="cai:Caci_0032"/>
<evidence type="ECO:0000259" key="3">
    <source>
        <dbReference type="Pfam" id="PF13649"/>
    </source>
</evidence>
<dbReference type="OrthoDB" id="9765084at2"/>
<proteinExistence type="predicted"/>
<dbReference type="InterPro" id="IPR029063">
    <property type="entry name" value="SAM-dependent_MTases_sf"/>
</dbReference>
<dbReference type="CDD" id="cd02440">
    <property type="entry name" value="AdoMet_MTases"/>
    <property type="match status" value="1"/>
</dbReference>
<keyword evidence="1 4" id="KW-0489">Methyltransferase</keyword>
<dbReference type="eggNOG" id="COG2226">
    <property type="taxonomic scope" value="Bacteria"/>
</dbReference>
<dbReference type="PANTHER" id="PTHR43861:SF1">
    <property type="entry name" value="TRANS-ACONITATE 2-METHYLTRANSFERASE"/>
    <property type="match status" value="1"/>
</dbReference>
<dbReference type="GO" id="GO:0008168">
    <property type="term" value="F:methyltransferase activity"/>
    <property type="evidence" value="ECO:0007669"/>
    <property type="project" value="UniProtKB-KW"/>
</dbReference>
<dbReference type="GO" id="GO:0032259">
    <property type="term" value="P:methylation"/>
    <property type="evidence" value="ECO:0007669"/>
    <property type="project" value="UniProtKB-KW"/>
</dbReference>
<keyword evidence="5" id="KW-1185">Reference proteome</keyword>
<dbReference type="SUPFAM" id="SSF53335">
    <property type="entry name" value="S-adenosyl-L-methionine-dependent methyltransferases"/>
    <property type="match status" value="1"/>
</dbReference>